<feature type="domain" description="Antitoxin FitA-like ribbon-helix-helix" evidence="1">
    <location>
        <begin position="4"/>
        <end position="35"/>
    </location>
</feature>
<dbReference type="InterPro" id="IPR010985">
    <property type="entry name" value="Ribbon_hlx_hlx"/>
</dbReference>
<organism evidence="2 3">
    <name type="scientific">Geodermatophilus dictyosporus</name>
    <dbReference type="NCBI Taxonomy" id="1523247"/>
    <lineage>
        <taxon>Bacteria</taxon>
        <taxon>Bacillati</taxon>
        <taxon>Actinomycetota</taxon>
        <taxon>Actinomycetes</taxon>
        <taxon>Geodermatophilales</taxon>
        <taxon>Geodermatophilaceae</taxon>
        <taxon>Geodermatophilus</taxon>
    </lineage>
</organism>
<sequence>MARTIQVRDVPDDVHEVLRVRAARAGLSLSEYLRREVSGLARRPTAEEFLSRVTARADVPVDSEQIVAAVHAERGVR</sequence>
<dbReference type="OrthoDB" id="7107936at2"/>
<proteinExistence type="predicted"/>
<gene>
    <name evidence="2" type="ORF">SAMN05660464_4524</name>
</gene>
<evidence type="ECO:0000313" key="2">
    <source>
        <dbReference type="EMBL" id="SFP86713.1"/>
    </source>
</evidence>
<dbReference type="AlphaFoldDB" id="A0A1I5TUJ3"/>
<dbReference type="InterPro" id="IPR013321">
    <property type="entry name" value="Arc_rbn_hlx_hlx"/>
</dbReference>
<keyword evidence="3" id="KW-1185">Reference proteome</keyword>
<reference evidence="3" key="1">
    <citation type="submission" date="2016-10" db="EMBL/GenBank/DDBJ databases">
        <authorList>
            <person name="Varghese N."/>
            <person name="Submissions S."/>
        </authorList>
    </citation>
    <scope>NUCLEOTIDE SEQUENCE [LARGE SCALE GENOMIC DNA]</scope>
    <source>
        <strain evidence="3">DSM 44208</strain>
    </source>
</reference>
<name>A0A1I5TUJ3_9ACTN</name>
<evidence type="ECO:0000313" key="3">
    <source>
        <dbReference type="Proteomes" id="UP000198857"/>
    </source>
</evidence>
<dbReference type="InterPro" id="IPR053853">
    <property type="entry name" value="FitA-like_RHH"/>
</dbReference>
<dbReference type="Proteomes" id="UP000198857">
    <property type="component" value="Unassembled WGS sequence"/>
</dbReference>
<evidence type="ECO:0000259" key="1">
    <source>
        <dbReference type="Pfam" id="PF22513"/>
    </source>
</evidence>
<dbReference type="STRING" id="1523247.SAMN05660464_4524"/>
<dbReference type="Pfam" id="PF22513">
    <property type="entry name" value="FitA-like_RHH"/>
    <property type="match status" value="1"/>
</dbReference>
<accession>A0A1I5TUJ3</accession>
<dbReference type="SUPFAM" id="SSF47598">
    <property type="entry name" value="Ribbon-helix-helix"/>
    <property type="match status" value="1"/>
</dbReference>
<protein>
    <recommendedName>
        <fullName evidence="1">Antitoxin FitA-like ribbon-helix-helix domain-containing protein</fullName>
    </recommendedName>
</protein>
<dbReference type="EMBL" id="FOWQ01000009">
    <property type="protein sequence ID" value="SFP86713.1"/>
    <property type="molecule type" value="Genomic_DNA"/>
</dbReference>
<dbReference type="Gene3D" id="1.10.1220.10">
    <property type="entry name" value="Met repressor-like"/>
    <property type="match status" value="1"/>
</dbReference>
<dbReference type="GO" id="GO:0006355">
    <property type="term" value="P:regulation of DNA-templated transcription"/>
    <property type="evidence" value="ECO:0007669"/>
    <property type="project" value="InterPro"/>
</dbReference>
<dbReference type="RefSeq" id="WP_091115118.1">
    <property type="nucleotide sequence ID" value="NZ_FOWQ01000009.1"/>
</dbReference>